<evidence type="ECO:0000313" key="2">
    <source>
        <dbReference type="EMBL" id="MCZ8537457.1"/>
    </source>
</evidence>
<reference evidence="2" key="1">
    <citation type="submission" date="2022-05" db="EMBL/GenBank/DDBJ databases">
        <authorList>
            <person name="Colautti A."/>
            <person name="Iacumin L."/>
        </authorList>
    </citation>
    <scope>NUCLEOTIDE SEQUENCE</scope>
    <source>
        <strain evidence="2">SK 55</strain>
    </source>
</reference>
<dbReference type="EMBL" id="JAMKBJ010000007">
    <property type="protein sequence ID" value="MCZ8537457.1"/>
    <property type="molecule type" value="Genomic_DNA"/>
</dbReference>
<protein>
    <submittedName>
        <fullName evidence="2">FAD-binding oxidoreductase</fullName>
    </submittedName>
</protein>
<keyword evidence="3" id="KW-1185">Reference proteome</keyword>
<evidence type="ECO:0000313" key="3">
    <source>
        <dbReference type="Proteomes" id="UP001152173"/>
    </source>
</evidence>
<dbReference type="RefSeq" id="WP_269926552.1">
    <property type="nucleotide sequence ID" value="NZ_JAMKBJ010000007.1"/>
</dbReference>
<dbReference type="Proteomes" id="UP001152173">
    <property type="component" value="Unassembled WGS sequence"/>
</dbReference>
<proteinExistence type="predicted"/>
<dbReference type="SUPFAM" id="SSF51905">
    <property type="entry name" value="FAD/NAD(P)-binding domain"/>
    <property type="match status" value="1"/>
</dbReference>
<dbReference type="Gene3D" id="3.30.9.10">
    <property type="entry name" value="D-Amino Acid Oxidase, subunit A, domain 2"/>
    <property type="match status" value="1"/>
</dbReference>
<gene>
    <name evidence="2" type="ORF">M9R32_09710</name>
</gene>
<dbReference type="InterPro" id="IPR006076">
    <property type="entry name" value="FAD-dep_OxRdtase"/>
</dbReference>
<comment type="caution">
    <text evidence="2">The sequence shown here is derived from an EMBL/GenBank/DDBJ whole genome shotgun (WGS) entry which is preliminary data.</text>
</comment>
<dbReference type="Gene3D" id="3.50.50.60">
    <property type="entry name" value="FAD/NAD(P)-binding domain"/>
    <property type="match status" value="1"/>
</dbReference>
<organism evidence="2 3">
    <name type="scientific">Paenisporosarcina quisquiliarum</name>
    <dbReference type="NCBI Taxonomy" id="365346"/>
    <lineage>
        <taxon>Bacteria</taxon>
        <taxon>Bacillati</taxon>
        <taxon>Bacillota</taxon>
        <taxon>Bacilli</taxon>
        <taxon>Bacillales</taxon>
        <taxon>Caryophanaceae</taxon>
        <taxon>Paenisporosarcina</taxon>
    </lineage>
</organism>
<evidence type="ECO:0000259" key="1">
    <source>
        <dbReference type="Pfam" id="PF01266"/>
    </source>
</evidence>
<dbReference type="PANTHER" id="PTHR13847">
    <property type="entry name" value="SARCOSINE DEHYDROGENASE-RELATED"/>
    <property type="match status" value="1"/>
</dbReference>
<dbReference type="Pfam" id="PF01266">
    <property type="entry name" value="DAO"/>
    <property type="match status" value="1"/>
</dbReference>
<dbReference type="GO" id="GO:0005737">
    <property type="term" value="C:cytoplasm"/>
    <property type="evidence" value="ECO:0007669"/>
    <property type="project" value="TreeGrafter"/>
</dbReference>
<feature type="domain" description="FAD dependent oxidoreductase" evidence="1">
    <location>
        <begin position="30"/>
        <end position="382"/>
    </location>
</feature>
<dbReference type="AlphaFoldDB" id="A0A9X3LGB9"/>
<sequence>MDIHNGSLFWPTTYPLRKPFEVNEKLDCYDVVIVGGGMSGSLSALALSEAGLSVAILDKRHMATGSTMANTGLLQYSNDIMLYELIDQIGERAAVRFYQMCLDAVKNLETVAKRLPISADFIVRPSICYATTEEDVEKIKDEYETLKKHGFPCAYWEPDDMSKNLSFTKPGALVTYEDAEVNPYLFVNGILDLLELNGTHLFEFVEVTDALTQEDTITIKSSAGDFKAKQVIYTTGYETTPVGKRIGAEINRSYAIVTKPIEQFSQWYQQALIWETARPYLYARTTADNRIIIGGLDEETAQAPKSEELINNRAEKLLDQLRELFPQYQLEIDYAYGATFGESIDNLPFIGEHPTKKNQYYLLGYGGNGTVYSMLGSQILRDLIIDGHHPDAHLVQLNRKYGVK</sequence>
<accession>A0A9X3LGB9</accession>
<name>A0A9X3LGB9_9BACL</name>
<dbReference type="PANTHER" id="PTHR13847:SF201">
    <property type="entry name" value="PUTATIBE OXIDOREDUCTASE"/>
    <property type="match status" value="1"/>
</dbReference>
<dbReference type="InterPro" id="IPR036188">
    <property type="entry name" value="FAD/NAD-bd_sf"/>
</dbReference>